<protein>
    <submittedName>
        <fullName evidence="2">Predicted nucleic acid-binding protein, contains PIN domain</fullName>
    </submittedName>
</protein>
<dbReference type="Proteomes" id="UP000198888">
    <property type="component" value="Unassembled WGS sequence"/>
</dbReference>
<keyword evidence="3" id="KW-1185">Reference proteome</keyword>
<organism evidence="2 3">
    <name type="scientific">Halohasta litchfieldiae</name>
    <dbReference type="NCBI Taxonomy" id="1073996"/>
    <lineage>
        <taxon>Archaea</taxon>
        <taxon>Methanobacteriati</taxon>
        <taxon>Methanobacteriota</taxon>
        <taxon>Stenosarchaea group</taxon>
        <taxon>Halobacteria</taxon>
        <taxon>Halobacteriales</taxon>
        <taxon>Haloferacaceae</taxon>
        <taxon>Halohasta</taxon>
    </lineage>
</organism>
<accession>A0A2H4Q1L7</accession>
<dbReference type="InterPro" id="IPR002716">
    <property type="entry name" value="PIN_dom"/>
</dbReference>
<evidence type="ECO:0000313" key="2">
    <source>
        <dbReference type="EMBL" id="SEJ06842.1"/>
    </source>
</evidence>
<evidence type="ECO:0000313" key="3">
    <source>
        <dbReference type="Proteomes" id="UP000198888"/>
    </source>
</evidence>
<proteinExistence type="predicted"/>
<sequence length="151" mass="16930">MGSAVQRSPAIVDTGMFFAYYYEPAEQHARARETLDSIVDGDLPFGPLFTTQAVLSELATLLLRKSTHNEAVRAVTEIRNSESFNHLVVDRITFDTALEQFEQYDDQTISFVDHTTAVLATERDIDHVLGFDKDFQTLGFTRVPVDTGLNV</sequence>
<dbReference type="GO" id="GO:0004521">
    <property type="term" value="F:RNA endonuclease activity"/>
    <property type="evidence" value="ECO:0007669"/>
    <property type="project" value="InterPro"/>
</dbReference>
<dbReference type="InterPro" id="IPR039018">
    <property type="entry name" value="VapC20-like"/>
</dbReference>
<dbReference type="GO" id="GO:0016075">
    <property type="term" value="P:rRNA catabolic process"/>
    <property type="evidence" value="ECO:0007669"/>
    <property type="project" value="TreeGrafter"/>
</dbReference>
<dbReference type="SUPFAM" id="SSF88723">
    <property type="entry name" value="PIN domain-like"/>
    <property type="match status" value="1"/>
</dbReference>
<dbReference type="AlphaFoldDB" id="A0A1H6W2U7"/>
<dbReference type="PANTHER" id="PTHR42188:SF1">
    <property type="entry name" value="23S RRNA-SPECIFIC ENDONUCLEASE VAPC20"/>
    <property type="match status" value="1"/>
</dbReference>
<dbReference type="STRING" id="1073996.SAMN05444271_11916"/>
<dbReference type="KEGG" id="hae:halTADL_1497"/>
<dbReference type="EMBL" id="FNYR01000019">
    <property type="protein sequence ID" value="SEJ06842.1"/>
    <property type="molecule type" value="Genomic_DNA"/>
</dbReference>
<evidence type="ECO:0000259" key="1">
    <source>
        <dbReference type="Pfam" id="PF01850"/>
    </source>
</evidence>
<dbReference type="Pfam" id="PF01850">
    <property type="entry name" value="PIN"/>
    <property type="match status" value="1"/>
</dbReference>
<reference evidence="2 3" key="1">
    <citation type="submission" date="2016-10" db="EMBL/GenBank/DDBJ databases">
        <authorList>
            <person name="de Groot N.N."/>
        </authorList>
    </citation>
    <scope>NUCLEOTIDE SEQUENCE [LARGE SCALE GENOMIC DNA]</scope>
    <source>
        <strain evidence="2 3">DSM 22187</strain>
    </source>
</reference>
<dbReference type="InterPro" id="IPR029060">
    <property type="entry name" value="PIN-like_dom_sf"/>
</dbReference>
<feature type="domain" description="PIN" evidence="1">
    <location>
        <begin position="11"/>
        <end position="139"/>
    </location>
</feature>
<dbReference type="Gene3D" id="3.40.50.1010">
    <property type="entry name" value="5'-nuclease"/>
    <property type="match status" value="1"/>
</dbReference>
<gene>
    <name evidence="2" type="ORF">SAMN05444271_11916</name>
</gene>
<dbReference type="PANTHER" id="PTHR42188">
    <property type="entry name" value="23S RRNA-SPECIFIC ENDONUCLEASE VAPC20"/>
    <property type="match status" value="1"/>
</dbReference>
<name>A0A1H6W2U7_9EURY</name>
<accession>A0A1H6W2U7</accession>